<dbReference type="Gene3D" id="3.30.65.10">
    <property type="entry name" value="Bacterial Topoisomerase I, domain 1"/>
    <property type="match status" value="4"/>
</dbReference>
<dbReference type="GO" id="GO:0006265">
    <property type="term" value="P:DNA topological change"/>
    <property type="evidence" value="ECO:0007669"/>
    <property type="project" value="InterPro"/>
</dbReference>
<dbReference type="EC" id="5.99.1.2" evidence="7"/>
<dbReference type="eggNOG" id="COG0551">
    <property type="taxonomic scope" value="Bacteria"/>
</dbReference>
<dbReference type="PRINTS" id="PR00417">
    <property type="entry name" value="PRTPISMRASEI"/>
</dbReference>
<evidence type="ECO:0000256" key="4">
    <source>
        <dbReference type="ARBA" id="ARBA00023235"/>
    </source>
</evidence>
<evidence type="ECO:0000256" key="5">
    <source>
        <dbReference type="SAM" id="MobiDB-lite"/>
    </source>
</evidence>
<dbReference type="PROSITE" id="PS00396">
    <property type="entry name" value="TOPO_IA_1"/>
    <property type="match status" value="1"/>
</dbReference>
<dbReference type="PROSITE" id="PS52039">
    <property type="entry name" value="TOPO_IA_2"/>
    <property type="match status" value="1"/>
</dbReference>
<gene>
    <name evidence="7" type="ORF">Salmuc_02118</name>
</gene>
<dbReference type="GO" id="GO:0046872">
    <property type="term" value="F:metal ion binding"/>
    <property type="evidence" value="ECO:0007669"/>
    <property type="project" value="UniProtKB-KW"/>
</dbReference>
<dbReference type="InterPro" id="IPR000380">
    <property type="entry name" value="Topo_IA"/>
</dbReference>
<keyword evidence="2" id="KW-0799">Topoisomerase</keyword>
<dbReference type="Gene3D" id="1.10.460.10">
    <property type="entry name" value="Topoisomerase I, domain 2"/>
    <property type="match status" value="1"/>
</dbReference>
<dbReference type="GO" id="GO:0006281">
    <property type="term" value="P:DNA repair"/>
    <property type="evidence" value="ECO:0007669"/>
    <property type="project" value="TreeGrafter"/>
</dbReference>
<dbReference type="EMBL" id="APVH01000015">
    <property type="protein sequence ID" value="EPX83510.1"/>
    <property type="molecule type" value="Genomic_DNA"/>
</dbReference>
<name>S9RZV6_9RHOB</name>
<dbReference type="STRING" id="1123237.Salmuc_02118"/>
<feature type="domain" description="Topo IA-type catalytic" evidence="6">
    <location>
        <begin position="1"/>
        <end position="300"/>
    </location>
</feature>
<keyword evidence="4 7" id="KW-0413">Isomerase</keyword>
<evidence type="ECO:0000313" key="7">
    <source>
        <dbReference type="EMBL" id="EPX83510.1"/>
    </source>
</evidence>
<organism evidence="7 8">
    <name type="scientific">Salipiger mucosus DSM 16094</name>
    <dbReference type="NCBI Taxonomy" id="1123237"/>
    <lineage>
        <taxon>Bacteria</taxon>
        <taxon>Pseudomonadati</taxon>
        <taxon>Pseudomonadota</taxon>
        <taxon>Alphaproteobacteria</taxon>
        <taxon>Rhodobacterales</taxon>
        <taxon>Roseobacteraceae</taxon>
        <taxon>Salipiger</taxon>
    </lineage>
</organism>
<dbReference type="InterPro" id="IPR003602">
    <property type="entry name" value="Topo_IA_DNA-bd_dom"/>
</dbReference>
<dbReference type="HOGENOM" id="CLU_528810_0_0_5"/>
<keyword evidence="8" id="KW-1185">Reference proteome</keyword>
<dbReference type="Pfam" id="PF01131">
    <property type="entry name" value="Topoisom_bac"/>
    <property type="match status" value="1"/>
</dbReference>
<keyword evidence="3" id="KW-0238">DNA-binding</keyword>
<feature type="compositionally biased region" description="Acidic residues" evidence="5">
    <location>
        <begin position="147"/>
        <end position="156"/>
    </location>
</feature>
<keyword evidence="1" id="KW-0479">Metal-binding</keyword>
<dbReference type="PANTHER" id="PTHR11390:SF21">
    <property type="entry name" value="DNA TOPOISOMERASE 3-ALPHA"/>
    <property type="match status" value="1"/>
</dbReference>
<dbReference type="Pfam" id="PF01396">
    <property type="entry name" value="Zn_ribbon_Top1"/>
    <property type="match status" value="4"/>
</dbReference>
<dbReference type="SMART" id="SM00437">
    <property type="entry name" value="TOP1Ac"/>
    <property type="match status" value="1"/>
</dbReference>
<accession>S9RZV6</accession>
<evidence type="ECO:0000256" key="3">
    <source>
        <dbReference type="ARBA" id="ARBA00023125"/>
    </source>
</evidence>
<proteinExistence type="predicted"/>
<dbReference type="AlphaFoldDB" id="S9RZV6"/>
<dbReference type="InterPro" id="IPR013824">
    <property type="entry name" value="Topo_IA_cen_sub1"/>
</dbReference>
<dbReference type="Gene3D" id="2.70.20.10">
    <property type="entry name" value="Topoisomerase I, domain 3"/>
    <property type="match status" value="1"/>
</dbReference>
<feature type="region of interest" description="Disordered" evidence="5">
    <location>
        <begin position="145"/>
        <end position="189"/>
    </location>
</feature>
<dbReference type="Proteomes" id="UP000015347">
    <property type="component" value="Unassembled WGS sequence"/>
</dbReference>
<dbReference type="InterPro" id="IPR013825">
    <property type="entry name" value="Topo_IA_cen_sub2"/>
</dbReference>
<dbReference type="InterPro" id="IPR023405">
    <property type="entry name" value="Topo_IA_core_domain"/>
</dbReference>
<dbReference type="GO" id="GO:0006310">
    <property type="term" value="P:DNA recombination"/>
    <property type="evidence" value="ECO:0007669"/>
    <property type="project" value="TreeGrafter"/>
</dbReference>
<dbReference type="GO" id="GO:0003917">
    <property type="term" value="F:DNA topoisomerase type I (single strand cut, ATP-independent) activity"/>
    <property type="evidence" value="ECO:0007669"/>
    <property type="project" value="InterPro"/>
</dbReference>
<reference evidence="8" key="1">
    <citation type="journal article" date="2014" name="Stand. Genomic Sci.">
        <title>Genome sequence of the exopolysaccharide-producing Salipiger mucosus type strain (DSM 16094(T)), a moderately halophilic member of the Roseobacter clade.</title>
        <authorList>
            <person name="Riedel T."/>
            <person name="Spring S."/>
            <person name="Fiebig A."/>
            <person name="Petersen J."/>
            <person name="Kyrpides N.C."/>
            <person name="Goker M."/>
            <person name="Klenk H.P."/>
        </authorList>
    </citation>
    <scope>NUCLEOTIDE SEQUENCE [LARGE SCALE GENOMIC DNA]</scope>
    <source>
        <strain evidence="8">DSM 16094</strain>
    </source>
</reference>
<dbReference type="InterPro" id="IPR013498">
    <property type="entry name" value="Topo_IA_Znf"/>
</dbReference>
<dbReference type="GO" id="GO:0003677">
    <property type="term" value="F:DNA binding"/>
    <property type="evidence" value="ECO:0007669"/>
    <property type="project" value="UniProtKB-KW"/>
</dbReference>
<evidence type="ECO:0000256" key="2">
    <source>
        <dbReference type="ARBA" id="ARBA00023029"/>
    </source>
</evidence>
<dbReference type="GO" id="GO:0043597">
    <property type="term" value="C:cytoplasmic replication fork"/>
    <property type="evidence" value="ECO:0007669"/>
    <property type="project" value="TreeGrafter"/>
</dbReference>
<dbReference type="eggNOG" id="COG0550">
    <property type="taxonomic scope" value="Bacteria"/>
</dbReference>
<dbReference type="SUPFAM" id="SSF57783">
    <property type="entry name" value="Zinc beta-ribbon"/>
    <property type="match status" value="1"/>
</dbReference>
<dbReference type="Gene3D" id="1.10.290.10">
    <property type="entry name" value="Topoisomerase I, domain 4"/>
    <property type="match status" value="1"/>
</dbReference>
<evidence type="ECO:0000313" key="8">
    <source>
        <dbReference type="Proteomes" id="UP000015347"/>
    </source>
</evidence>
<sequence length="515" mass="57106">MAQKLYETHKLTTYPRSDSRYLPTAILKDEAPGILQALRAVDGALGKAADDANPKLKSDAWNDGKVSDHHAIIPTSDATAAKIANLEGVEANVFDIIAKTFVAQFYPDQRWKALTAKISVEEDHFSATGRKEIDAGWKVVFTGDVKGDDEEDDEEGGQSLPTMQKSDPVTADKGEVKSKRTTPPPAFTDGTLIAAMSNVHRFVPDSEAKKRLKENEGLGTEATRANMIEKLISRKFLQRKGKNKLVSTLTGQSVVQALPQEVTDPALTAIWEGYLDKVSRGDLDYEKFMEGQTKNVEKRVQEGKEAEVKIKGVKTIQPLEGHGETCQKCGQGKMVTREVKKGKHKGKKFLSCDRYPDCDAVHWPKPKVDPIEGHGETCPKCQKGKMVTRMIQKGDHKGKKFLSCDQYPECDSVQWPKPKPIEGHGKPCPKCSDGIMETRKSKKGTFFLGCNNYPNCDAVEFQKDKVKPMKGDGETCTKCKNGTMRTKKIHKGDQKGKTFLACNQYPECKNAVWPD</sequence>
<protein>
    <submittedName>
        <fullName evidence="7">DNA topoisomerase III</fullName>
        <ecNumber evidence="7">5.99.1.2</ecNumber>
    </submittedName>
</protein>
<dbReference type="PANTHER" id="PTHR11390">
    <property type="entry name" value="PROKARYOTIC DNA TOPOISOMERASE"/>
    <property type="match status" value="1"/>
</dbReference>
<dbReference type="SUPFAM" id="SSF56712">
    <property type="entry name" value="Prokaryotic type I DNA topoisomerase"/>
    <property type="match status" value="1"/>
</dbReference>
<evidence type="ECO:0000256" key="1">
    <source>
        <dbReference type="ARBA" id="ARBA00022723"/>
    </source>
</evidence>
<dbReference type="InterPro" id="IPR023406">
    <property type="entry name" value="Topo_IA_AS"/>
</dbReference>
<dbReference type="InterPro" id="IPR013826">
    <property type="entry name" value="Topo_IA_cen_sub3"/>
</dbReference>
<dbReference type="InterPro" id="IPR013497">
    <property type="entry name" value="Topo_IA_cen"/>
</dbReference>
<evidence type="ECO:0000259" key="6">
    <source>
        <dbReference type="PROSITE" id="PS52039"/>
    </source>
</evidence>
<comment type="caution">
    <text evidence="7">The sequence shown here is derived from an EMBL/GenBank/DDBJ whole genome shotgun (WGS) entry which is preliminary data.</text>
</comment>